<protein>
    <submittedName>
        <fullName evidence="1">Uncharacterized protein</fullName>
    </submittedName>
</protein>
<dbReference type="EMBL" id="CM026426">
    <property type="protein sequence ID" value="KAG0573226.1"/>
    <property type="molecule type" value="Genomic_DNA"/>
</dbReference>
<evidence type="ECO:0000313" key="1">
    <source>
        <dbReference type="EMBL" id="KAG0573226.1"/>
    </source>
</evidence>
<dbReference type="AlphaFoldDB" id="A0A8T0HQV2"/>
<organism evidence="1 2">
    <name type="scientific">Ceratodon purpureus</name>
    <name type="common">Fire moss</name>
    <name type="synonym">Dicranum purpureum</name>
    <dbReference type="NCBI Taxonomy" id="3225"/>
    <lineage>
        <taxon>Eukaryota</taxon>
        <taxon>Viridiplantae</taxon>
        <taxon>Streptophyta</taxon>
        <taxon>Embryophyta</taxon>
        <taxon>Bryophyta</taxon>
        <taxon>Bryophytina</taxon>
        <taxon>Bryopsida</taxon>
        <taxon>Dicranidae</taxon>
        <taxon>Pseudoditrichales</taxon>
        <taxon>Ditrichaceae</taxon>
        <taxon>Ceratodon</taxon>
    </lineage>
</organism>
<sequence length="118" mass="13261">MKYILNQPPHVRIPIQLCFVSQIEPRPSQSVTLPDFVNPFKIGVVTWKSLCAPSVERVPSISLQMLGHHTPQPQGVVLPETYIAFANHLDLILPICEKLFPHLQLPVLLNLSPPIMQV</sequence>
<proteinExistence type="predicted"/>
<name>A0A8T0HQV2_CERPU</name>
<keyword evidence="2" id="KW-1185">Reference proteome</keyword>
<gene>
    <name evidence="1" type="ORF">KC19_VG159800</name>
</gene>
<comment type="caution">
    <text evidence="1">The sequence shown here is derived from an EMBL/GenBank/DDBJ whole genome shotgun (WGS) entry which is preliminary data.</text>
</comment>
<dbReference type="Proteomes" id="UP000822688">
    <property type="component" value="Chromosome V"/>
</dbReference>
<reference evidence="1" key="1">
    <citation type="submission" date="2020-06" db="EMBL/GenBank/DDBJ databases">
        <title>WGS assembly of Ceratodon purpureus strain R40.</title>
        <authorList>
            <person name="Carey S.B."/>
            <person name="Jenkins J."/>
            <person name="Shu S."/>
            <person name="Lovell J.T."/>
            <person name="Sreedasyam A."/>
            <person name="Maumus F."/>
            <person name="Tiley G.P."/>
            <person name="Fernandez-Pozo N."/>
            <person name="Barry K."/>
            <person name="Chen C."/>
            <person name="Wang M."/>
            <person name="Lipzen A."/>
            <person name="Daum C."/>
            <person name="Saski C.A."/>
            <person name="Payton A.C."/>
            <person name="Mcbreen J.C."/>
            <person name="Conrad R.E."/>
            <person name="Kollar L.M."/>
            <person name="Olsson S."/>
            <person name="Huttunen S."/>
            <person name="Landis J.B."/>
            <person name="Wickett N.J."/>
            <person name="Johnson M.G."/>
            <person name="Rensing S.A."/>
            <person name="Grimwood J."/>
            <person name="Schmutz J."/>
            <person name="Mcdaniel S.F."/>
        </authorList>
    </citation>
    <scope>NUCLEOTIDE SEQUENCE</scope>
    <source>
        <strain evidence="1">R40</strain>
    </source>
</reference>
<accession>A0A8T0HQV2</accession>
<evidence type="ECO:0000313" key="2">
    <source>
        <dbReference type="Proteomes" id="UP000822688"/>
    </source>
</evidence>